<proteinExistence type="predicted"/>
<protein>
    <recommendedName>
        <fullName evidence="4">Neurotransmitter-gated ion-channel ligand-binding domain-containing protein</fullName>
    </recommendedName>
</protein>
<evidence type="ECO:0000313" key="2">
    <source>
        <dbReference type="EMBL" id="MBB1487177.1"/>
    </source>
</evidence>
<dbReference type="AlphaFoldDB" id="A0A839IRV7"/>
<evidence type="ECO:0008006" key="4">
    <source>
        <dbReference type="Google" id="ProtNLM"/>
    </source>
</evidence>
<name>A0A839IRV7_9GAMM</name>
<keyword evidence="1" id="KW-0812">Transmembrane</keyword>
<feature type="transmembrane region" description="Helical" evidence="1">
    <location>
        <begin position="259"/>
        <end position="282"/>
    </location>
</feature>
<keyword evidence="1" id="KW-0472">Membrane</keyword>
<gene>
    <name evidence="2" type="ORF">H4O21_11205</name>
</gene>
<accession>A0A839IRV7</accession>
<reference evidence="2 3" key="1">
    <citation type="submission" date="2020-08" db="EMBL/GenBank/DDBJ databases">
        <title>Oceanospirillum sp. nov. isolated from marine sediment.</title>
        <authorList>
            <person name="Ji X."/>
        </authorList>
    </citation>
    <scope>NUCLEOTIDE SEQUENCE [LARGE SCALE GENOMIC DNA]</scope>
    <source>
        <strain evidence="2 3">D5</strain>
    </source>
</reference>
<feature type="transmembrane region" description="Helical" evidence="1">
    <location>
        <begin position="228"/>
        <end position="247"/>
    </location>
</feature>
<sequence length="356" mass="41021">MWSQMNQYYIEPSQLTDEESANTYLQEHWESQVDATKNGPMIKIKTGLFIQSLKFFNSTEVNLSGYIWQTYKDGVHDNIKPGPSDVGFILPEQVNSGSDIQPREAYRIRNGDEEVIGWYFEATLRQPFDYSKYPFDHKTVWVRIWPESFSQNVVLVPDFNAYKSTGPSDTFGIAESIVLGTWERQNTFFDYKLSSYDTNFGIANYTGQTDFPELYYNFVVKRKFENAFIIYLLPLFLVSALLFAALLTVSSNDELSNRFGFNTSGFIGASSALFFVVMLAHIQLREQFGGEGIVYIEYFYIIMYGLLVTATANTYLFSIRSNIWGNIISYNDNIIPKVAYWPFVLSTLIAVTWYVM</sequence>
<keyword evidence="1" id="KW-1133">Transmembrane helix</keyword>
<comment type="caution">
    <text evidence="2">The sequence shown here is derived from an EMBL/GenBank/DDBJ whole genome shotgun (WGS) entry which is preliminary data.</text>
</comment>
<dbReference type="Proteomes" id="UP000565262">
    <property type="component" value="Unassembled WGS sequence"/>
</dbReference>
<organism evidence="2 3">
    <name type="scientific">Oceanospirillum sediminis</name>
    <dbReference type="NCBI Taxonomy" id="2760088"/>
    <lineage>
        <taxon>Bacteria</taxon>
        <taxon>Pseudomonadati</taxon>
        <taxon>Pseudomonadota</taxon>
        <taxon>Gammaproteobacteria</taxon>
        <taxon>Oceanospirillales</taxon>
        <taxon>Oceanospirillaceae</taxon>
        <taxon>Oceanospirillum</taxon>
    </lineage>
</organism>
<evidence type="ECO:0000256" key="1">
    <source>
        <dbReference type="SAM" id="Phobius"/>
    </source>
</evidence>
<dbReference type="EMBL" id="JACJFM010000012">
    <property type="protein sequence ID" value="MBB1487177.1"/>
    <property type="molecule type" value="Genomic_DNA"/>
</dbReference>
<keyword evidence="3" id="KW-1185">Reference proteome</keyword>
<evidence type="ECO:0000313" key="3">
    <source>
        <dbReference type="Proteomes" id="UP000565262"/>
    </source>
</evidence>
<feature type="transmembrane region" description="Helical" evidence="1">
    <location>
        <begin position="338"/>
        <end position="355"/>
    </location>
</feature>
<feature type="transmembrane region" description="Helical" evidence="1">
    <location>
        <begin position="294"/>
        <end position="318"/>
    </location>
</feature>